<dbReference type="InterPro" id="IPR013658">
    <property type="entry name" value="SGL"/>
</dbReference>
<dbReference type="GO" id="GO:0046872">
    <property type="term" value="F:metal ion binding"/>
    <property type="evidence" value="ECO:0007669"/>
    <property type="project" value="UniProtKB-KW"/>
</dbReference>
<dbReference type="PRINTS" id="PR01790">
    <property type="entry name" value="SMP30FAMILY"/>
</dbReference>
<evidence type="ECO:0000313" key="5">
    <source>
        <dbReference type="Proteomes" id="UP000521868"/>
    </source>
</evidence>
<feature type="binding site" evidence="2">
    <location>
        <position position="225"/>
    </location>
    <ligand>
        <name>a divalent metal cation</name>
        <dbReference type="ChEBI" id="CHEBI:60240"/>
    </ligand>
</feature>
<dbReference type="PANTHER" id="PTHR47572:SF5">
    <property type="entry name" value="BLR2277 PROTEIN"/>
    <property type="match status" value="1"/>
</dbReference>
<dbReference type="InterPro" id="IPR011042">
    <property type="entry name" value="6-blade_b-propeller_TolB-like"/>
</dbReference>
<dbReference type="AlphaFoldDB" id="A0A7X6DIJ6"/>
<feature type="domain" description="SMP-30/Gluconolactonase/LRE-like region" evidence="3">
    <location>
        <begin position="44"/>
        <end position="283"/>
    </location>
</feature>
<dbReference type="Proteomes" id="UP000521868">
    <property type="component" value="Unassembled WGS sequence"/>
</dbReference>
<comment type="cofactor">
    <cofactor evidence="2">
        <name>Zn(2+)</name>
        <dbReference type="ChEBI" id="CHEBI:29105"/>
    </cofactor>
    <text evidence="2">Binds 1 divalent metal cation per subunit.</text>
</comment>
<accession>A0A7X6DIJ6</accession>
<dbReference type="InterPro" id="IPR005511">
    <property type="entry name" value="SMP-30"/>
</dbReference>
<dbReference type="Pfam" id="PF08450">
    <property type="entry name" value="SGL"/>
    <property type="match status" value="1"/>
</dbReference>
<name>A0A7X6DIJ6_9BURK</name>
<keyword evidence="5" id="KW-1185">Reference proteome</keyword>
<gene>
    <name evidence="4" type="ORF">RAMLITH_18550</name>
</gene>
<organism evidence="4 5">
    <name type="scientific">Ramlibacter lithotrophicus</name>
    <dbReference type="NCBI Taxonomy" id="2606681"/>
    <lineage>
        <taxon>Bacteria</taxon>
        <taxon>Pseudomonadati</taxon>
        <taxon>Pseudomonadota</taxon>
        <taxon>Betaproteobacteria</taxon>
        <taxon>Burkholderiales</taxon>
        <taxon>Comamonadaceae</taxon>
        <taxon>Ramlibacter</taxon>
    </lineage>
</organism>
<evidence type="ECO:0000256" key="1">
    <source>
        <dbReference type="PIRSR" id="PIRSR605511-1"/>
    </source>
</evidence>
<keyword evidence="2" id="KW-0862">Zinc</keyword>
<evidence type="ECO:0000256" key="2">
    <source>
        <dbReference type="PIRSR" id="PIRSR605511-2"/>
    </source>
</evidence>
<dbReference type="SUPFAM" id="SSF63829">
    <property type="entry name" value="Calcium-dependent phosphotriesterase"/>
    <property type="match status" value="1"/>
</dbReference>
<dbReference type="InterPro" id="IPR051262">
    <property type="entry name" value="SMP-30/CGR1_Lactonase"/>
</dbReference>
<feature type="binding site" evidence="2">
    <location>
        <position position="44"/>
    </location>
    <ligand>
        <name>a divalent metal cation</name>
        <dbReference type="ChEBI" id="CHEBI:60240"/>
    </ligand>
</feature>
<dbReference type="RefSeq" id="WP_168108951.1">
    <property type="nucleotide sequence ID" value="NZ_VTOX01000007.1"/>
</dbReference>
<dbReference type="EMBL" id="VTOX01000007">
    <property type="protein sequence ID" value="NKE67827.1"/>
    <property type="molecule type" value="Genomic_DNA"/>
</dbReference>
<dbReference type="PANTHER" id="PTHR47572">
    <property type="entry name" value="LIPOPROTEIN-RELATED"/>
    <property type="match status" value="1"/>
</dbReference>
<comment type="caution">
    <text evidence="4">The sequence shown here is derived from an EMBL/GenBank/DDBJ whole genome shotgun (WGS) entry which is preliminary data.</text>
</comment>
<protein>
    <submittedName>
        <fullName evidence="4">SMP-30/gluconolactonase/LRE family protein</fullName>
    </submittedName>
</protein>
<sequence length="305" mass="33018">MYAAPPVLQTSVFTRIPDSLRIRGRSNRWIEVQRGGAPTDCFLEGPSFDRAGNLYVVDVAWGRIFRIAPDGAVELFTEYDGEPNGLKIHRDGRIFVADYRHGLMVVDPVTRAVSPFLERGALDRFKGLNDLVFAGNGDLYFTDQGLTGLHDPTGSLYRLRADGRLDRLLANIPSPNGLVLNQAENTVYLNVTRGNCVWRVPMLPDGTPYKVGVFIQLSGGLGGPDGLAIDSAGNLAVAHIGMGTVWLFSALGEPLARIKSCAGLATTNLAYGGADNRTLFITESESGSVLSVRLDVPGQPMFSHR</sequence>
<reference evidence="4 5" key="1">
    <citation type="journal article" date="2020" name="Nature">
        <title>Bacterial chemolithoautotrophy via manganese oxidation.</title>
        <authorList>
            <person name="Yu H."/>
            <person name="Leadbetter J.R."/>
        </authorList>
    </citation>
    <scope>NUCLEOTIDE SEQUENCE [LARGE SCALE GENOMIC DNA]</scope>
    <source>
        <strain evidence="4 5">RBP-1</strain>
    </source>
</reference>
<keyword evidence="2" id="KW-0479">Metal-binding</keyword>
<feature type="binding site" evidence="2">
    <location>
        <position position="176"/>
    </location>
    <ligand>
        <name>a divalent metal cation</name>
        <dbReference type="ChEBI" id="CHEBI:60240"/>
    </ligand>
</feature>
<dbReference type="Gene3D" id="2.120.10.30">
    <property type="entry name" value="TolB, C-terminal domain"/>
    <property type="match status" value="1"/>
</dbReference>
<evidence type="ECO:0000259" key="3">
    <source>
        <dbReference type="Pfam" id="PF08450"/>
    </source>
</evidence>
<evidence type="ECO:0000313" key="4">
    <source>
        <dbReference type="EMBL" id="NKE67827.1"/>
    </source>
</evidence>
<feature type="binding site" evidence="2">
    <location>
        <position position="129"/>
    </location>
    <ligand>
        <name>substrate</name>
    </ligand>
</feature>
<proteinExistence type="predicted"/>
<feature type="active site" description="Proton donor/acceptor" evidence="1">
    <location>
        <position position="225"/>
    </location>
</feature>